<dbReference type="GO" id="GO:0045732">
    <property type="term" value="P:positive regulation of protein catabolic process"/>
    <property type="evidence" value="ECO:0007669"/>
    <property type="project" value="TreeGrafter"/>
</dbReference>
<comment type="similarity">
    <text evidence="1">Belongs to the ankyrin SOCS box (ASB) family.</text>
</comment>
<feature type="repeat" description="ANK" evidence="4">
    <location>
        <begin position="372"/>
        <end position="400"/>
    </location>
</feature>
<dbReference type="SMART" id="SM00248">
    <property type="entry name" value="ANK"/>
    <property type="match status" value="6"/>
</dbReference>
<organism evidence="5 6">
    <name type="scientific">Botrytis byssoidea</name>
    <dbReference type="NCBI Taxonomy" id="139641"/>
    <lineage>
        <taxon>Eukaryota</taxon>
        <taxon>Fungi</taxon>
        <taxon>Dikarya</taxon>
        <taxon>Ascomycota</taxon>
        <taxon>Pezizomycotina</taxon>
        <taxon>Leotiomycetes</taxon>
        <taxon>Helotiales</taxon>
        <taxon>Sclerotiniaceae</taxon>
        <taxon>Botrytis</taxon>
    </lineage>
</organism>
<dbReference type="GO" id="GO:0016567">
    <property type="term" value="P:protein ubiquitination"/>
    <property type="evidence" value="ECO:0007669"/>
    <property type="project" value="TreeGrafter"/>
</dbReference>
<dbReference type="InterPro" id="IPR036770">
    <property type="entry name" value="Ankyrin_rpt-contain_sf"/>
</dbReference>
<evidence type="ECO:0000256" key="4">
    <source>
        <dbReference type="PROSITE-ProRule" id="PRU00023"/>
    </source>
</evidence>
<dbReference type="InterPro" id="IPR051573">
    <property type="entry name" value="Ankyrin-SOCS_box_domain"/>
</dbReference>
<evidence type="ECO:0000256" key="1">
    <source>
        <dbReference type="ARBA" id="ARBA00005949"/>
    </source>
</evidence>
<keyword evidence="3 4" id="KW-0040">ANK repeat</keyword>
<dbReference type="Proteomes" id="UP000710849">
    <property type="component" value="Unassembled WGS sequence"/>
</dbReference>
<evidence type="ECO:0000256" key="3">
    <source>
        <dbReference type="ARBA" id="ARBA00023043"/>
    </source>
</evidence>
<dbReference type="RefSeq" id="XP_038732144.1">
    <property type="nucleotide sequence ID" value="XM_038877212.1"/>
</dbReference>
<dbReference type="PROSITE" id="PS50297">
    <property type="entry name" value="ANK_REP_REGION"/>
    <property type="match status" value="2"/>
</dbReference>
<dbReference type="EMBL" id="RCSW01000012">
    <property type="protein sequence ID" value="KAF7941862.1"/>
    <property type="molecule type" value="Genomic_DNA"/>
</dbReference>
<name>A0A9P5IM13_9HELO</name>
<reference evidence="5 6" key="1">
    <citation type="journal article" date="2020" name="Genome Biol. Evol.">
        <title>Comparative genomics of Sclerotiniaceae.</title>
        <authorList>
            <person name="Valero Jimenez C.A."/>
            <person name="Steentjes M."/>
            <person name="Scholten O.E."/>
            <person name="Van Kan J.A.L."/>
        </authorList>
    </citation>
    <scope>NUCLEOTIDE SEQUENCE [LARGE SCALE GENOMIC DNA]</scope>
    <source>
        <strain evidence="5 6">MUCL 94</strain>
    </source>
</reference>
<protein>
    <recommendedName>
        <fullName evidence="7">Ankyrin</fullName>
    </recommendedName>
</protein>
<sequence>MILSYFNLYEVGKHGIHEPNFDNQELEACKDGYTPLLQAISNSSIDMVQLLIKSGADVDYETGMRIPLEDALNLGNLVILQSVAEVATAERIKLLTVLDMAVMNNRRDEFVPIFLDSLVRPMTEGYLEMALSWVLYTGSIRLIESLLSSGADPTYPIPKGMPNSCKTCLQLSFGPPFDYSEDPKSGKRVCQYGVMKLLLSKAKTLSWELVKSQLIMCVNQDEYDDASIVRSYLNHPRLPGLILDGNRSPVAFAASYAHTDSMELLLGEPHDVNKCLATVLRCQFYTSDGLQTRENGDCWTRESVEVTTLIAGVISGSERVVERLISDGADTNISTELGSPLFVAAAISTVVVVQNLINNGAQVLPSKLEGKEHSSPLVIAAALGNIDIVELPLKSGADIE</sequence>
<accession>A0A9P5IM13</accession>
<dbReference type="PANTHER" id="PTHR24136:SF15">
    <property type="entry name" value="ANK_REP_REGION DOMAIN-CONTAINING PROTEIN"/>
    <property type="match status" value="1"/>
</dbReference>
<dbReference type="PROSITE" id="PS50088">
    <property type="entry name" value="ANK_REPEAT"/>
    <property type="match status" value="2"/>
</dbReference>
<comment type="caution">
    <text evidence="5">The sequence shown here is derived from an EMBL/GenBank/DDBJ whole genome shotgun (WGS) entry which is preliminary data.</text>
</comment>
<keyword evidence="2" id="KW-0677">Repeat</keyword>
<evidence type="ECO:0000256" key="2">
    <source>
        <dbReference type="ARBA" id="ARBA00022737"/>
    </source>
</evidence>
<keyword evidence="6" id="KW-1185">Reference proteome</keyword>
<evidence type="ECO:0000313" key="5">
    <source>
        <dbReference type="EMBL" id="KAF7941862.1"/>
    </source>
</evidence>
<dbReference type="Pfam" id="PF12796">
    <property type="entry name" value="Ank_2"/>
    <property type="match status" value="1"/>
</dbReference>
<dbReference type="AlphaFoldDB" id="A0A9P5IM13"/>
<dbReference type="Gene3D" id="1.25.40.20">
    <property type="entry name" value="Ankyrin repeat-containing domain"/>
    <property type="match status" value="2"/>
</dbReference>
<dbReference type="InterPro" id="IPR002110">
    <property type="entry name" value="Ankyrin_rpt"/>
</dbReference>
<gene>
    <name evidence="5" type="ORF">EAE97_006699</name>
</gene>
<dbReference type="GeneID" id="62150288"/>
<proteinExistence type="inferred from homology"/>
<feature type="repeat" description="ANK" evidence="4">
    <location>
        <begin position="31"/>
        <end position="63"/>
    </location>
</feature>
<dbReference type="SUPFAM" id="SSF48403">
    <property type="entry name" value="Ankyrin repeat"/>
    <property type="match status" value="1"/>
</dbReference>
<evidence type="ECO:0000313" key="6">
    <source>
        <dbReference type="Proteomes" id="UP000710849"/>
    </source>
</evidence>
<dbReference type="PANTHER" id="PTHR24136">
    <property type="entry name" value="SOWAH (DROSOPHILA) HOMOLOG"/>
    <property type="match status" value="1"/>
</dbReference>
<dbReference type="Pfam" id="PF00023">
    <property type="entry name" value="Ank"/>
    <property type="match status" value="1"/>
</dbReference>
<evidence type="ECO:0008006" key="7">
    <source>
        <dbReference type="Google" id="ProtNLM"/>
    </source>
</evidence>